<dbReference type="InterPro" id="IPR013525">
    <property type="entry name" value="ABC2_TM"/>
</dbReference>
<keyword evidence="3 6" id="KW-1133">Transmembrane helix</keyword>
<evidence type="ECO:0000256" key="3">
    <source>
        <dbReference type="ARBA" id="ARBA00022989"/>
    </source>
</evidence>
<feature type="region of interest" description="Disordered" evidence="5">
    <location>
        <begin position="1"/>
        <end position="24"/>
    </location>
</feature>
<gene>
    <name evidence="8" type="ORF">FGL98_02785</name>
</gene>
<reference evidence="8 9" key="1">
    <citation type="submission" date="2019-05" db="EMBL/GenBank/DDBJ databases">
        <authorList>
            <person name="Lee S.D."/>
        </authorList>
    </citation>
    <scope>NUCLEOTIDE SEQUENCE [LARGE SCALE GENOMIC DNA]</scope>
    <source>
        <strain evidence="8 9">C5-26</strain>
    </source>
</reference>
<dbReference type="AlphaFoldDB" id="A0A563E7J6"/>
<keyword evidence="2 6" id="KW-0812">Transmembrane</keyword>
<feature type="transmembrane region" description="Helical" evidence="6">
    <location>
        <begin position="195"/>
        <end position="217"/>
    </location>
</feature>
<evidence type="ECO:0000313" key="9">
    <source>
        <dbReference type="Proteomes" id="UP000320244"/>
    </source>
</evidence>
<sequence>MSTVQTRPAQSRSSADDTSSAHHAWRTVTEREISVKLKDRTFLITTVVTLAIIIGAVAFQTVMAAHAGKKTVATSGPGTQIVRLADTLAHQGGRDGVSLKSRVLSSTSAVRSAVQSGKVDAGLVPAGDGWRLIGKDSKDDVISTWLGVAVQQATMQKNAVAAGTSLPALQKGTALPYDLIDPRATSTGLAKGVGYAFGFLFYLASLLFGLAIANSVIEEKQNRIVEILASAISLRQLLIGKVLGNSLLAIAQLVIFAAAALIALLATGNSSALAGISGGISWFIVFYLVGFITLACVWAVAGALATRSEDLQATSTPISVVIIAVFIAGISVSGTAQVVLSYLPLFSTIAMPIRVVAGTATWWEPLVSLVLALAAGYGIIRVADAMYRRSLMQTGRKLSYRDALRTAE</sequence>
<feature type="transmembrane region" description="Helical" evidence="6">
    <location>
        <begin position="238"/>
        <end position="268"/>
    </location>
</feature>
<name>A0A563E7J6_9MICO</name>
<feature type="transmembrane region" description="Helical" evidence="6">
    <location>
        <begin position="318"/>
        <end position="342"/>
    </location>
</feature>
<feature type="transmembrane region" description="Helical" evidence="6">
    <location>
        <begin position="41"/>
        <end position="62"/>
    </location>
</feature>
<keyword evidence="4 6" id="KW-0472">Membrane</keyword>
<dbReference type="GO" id="GO:0140359">
    <property type="term" value="F:ABC-type transporter activity"/>
    <property type="evidence" value="ECO:0007669"/>
    <property type="project" value="InterPro"/>
</dbReference>
<keyword evidence="9" id="KW-1185">Reference proteome</keyword>
<comment type="caution">
    <text evidence="8">The sequence shown here is derived from an EMBL/GenBank/DDBJ whole genome shotgun (WGS) entry which is preliminary data.</text>
</comment>
<dbReference type="RefSeq" id="WP_146315149.1">
    <property type="nucleotide sequence ID" value="NZ_VCQV01000003.1"/>
</dbReference>
<evidence type="ECO:0000256" key="4">
    <source>
        <dbReference type="ARBA" id="ARBA00023136"/>
    </source>
</evidence>
<evidence type="ECO:0000259" key="7">
    <source>
        <dbReference type="Pfam" id="PF12698"/>
    </source>
</evidence>
<organism evidence="8 9">
    <name type="scientific">Leekyejoonella antrihumi</name>
    <dbReference type="NCBI Taxonomy" id="1660198"/>
    <lineage>
        <taxon>Bacteria</taxon>
        <taxon>Bacillati</taxon>
        <taxon>Actinomycetota</taxon>
        <taxon>Actinomycetes</taxon>
        <taxon>Micrococcales</taxon>
        <taxon>Dermacoccaceae</taxon>
        <taxon>Leekyejoonella</taxon>
    </lineage>
</organism>
<feature type="transmembrane region" description="Helical" evidence="6">
    <location>
        <begin position="362"/>
        <end position="383"/>
    </location>
</feature>
<evidence type="ECO:0000256" key="1">
    <source>
        <dbReference type="ARBA" id="ARBA00004141"/>
    </source>
</evidence>
<accession>A0A563E7J6</accession>
<evidence type="ECO:0000256" key="5">
    <source>
        <dbReference type="SAM" id="MobiDB-lite"/>
    </source>
</evidence>
<feature type="domain" description="ABC-2 type transporter transmembrane" evidence="7">
    <location>
        <begin position="41"/>
        <end position="373"/>
    </location>
</feature>
<dbReference type="Pfam" id="PF12698">
    <property type="entry name" value="ABC2_membrane_3"/>
    <property type="match status" value="1"/>
</dbReference>
<dbReference type="EMBL" id="VCQV01000003">
    <property type="protein sequence ID" value="TWP38172.1"/>
    <property type="molecule type" value="Genomic_DNA"/>
</dbReference>
<protein>
    <submittedName>
        <fullName evidence="8">ABC transporter permease</fullName>
    </submittedName>
</protein>
<feature type="transmembrane region" description="Helical" evidence="6">
    <location>
        <begin position="280"/>
        <end position="306"/>
    </location>
</feature>
<feature type="compositionally biased region" description="Low complexity" evidence="5">
    <location>
        <begin position="9"/>
        <end position="22"/>
    </location>
</feature>
<comment type="subcellular location">
    <subcellularLocation>
        <location evidence="1">Membrane</location>
        <topology evidence="1">Multi-pass membrane protein</topology>
    </subcellularLocation>
</comment>
<evidence type="ECO:0000256" key="6">
    <source>
        <dbReference type="SAM" id="Phobius"/>
    </source>
</evidence>
<evidence type="ECO:0000256" key="2">
    <source>
        <dbReference type="ARBA" id="ARBA00022692"/>
    </source>
</evidence>
<proteinExistence type="predicted"/>
<reference evidence="8 9" key="2">
    <citation type="submission" date="2019-08" db="EMBL/GenBank/DDBJ databases">
        <title>Jejuicoccus antrihumi gen. nov., sp. nov., a new member of the family Dermacoccaceae isolated from a cave.</title>
        <authorList>
            <person name="Schumann P."/>
            <person name="Kim I.S."/>
        </authorList>
    </citation>
    <scope>NUCLEOTIDE SEQUENCE [LARGE SCALE GENOMIC DNA]</scope>
    <source>
        <strain evidence="8 9">C5-26</strain>
    </source>
</reference>
<dbReference type="Proteomes" id="UP000320244">
    <property type="component" value="Unassembled WGS sequence"/>
</dbReference>
<dbReference type="GO" id="GO:0016020">
    <property type="term" value="C:membrane"/>
    <property type="evidence" value="ECO:0007669"/>
    <property type="project" value="UniProtKB-SubCell"/>
</dbReference>
<dbReference type="OrthoDB" id="3268959at2"/>
<evidence type="ECO:0000313" key="8">
    <source>
        <dbReference type="EMBL" id="TWP38172.1"/>
    </source>
</evidence>